<feature type="compositionally biased region" description="Basic and acidic residues" evidence="1">
    <location>
        <begin position="289"/>
        <end position="301"/>
    </location>
</feature>
<dbReference type="AlphaFoldDB" id="A0A9W8JMZ0"/>
<comment type="caution">
    <text evidence="2">The sequence shown here is derived from an EMBL/GenBank/DDBJ whole genome shotgun (WGS) entry which is preliminary data.</text>
</comment>
<dbReference type="SUPFAM" id="SSF52540">
    <property type="entry name" value="P-loop containing nucleoside triphosphate hydrolases"/>
    <property type="match status" value="1"/>
</dbReference>
<dbReference type="Proteomes" id="UP001140091">
    <property type="component" value="Unassembled WGS sequence"/>
</dbReference>
<feature type="region of interest" description="Disordered" evidence="1">
    <location>
        <begin position="403"/>
        <end position="442"/>
    </location>
</feature>
<feature type="region of interest" description="Disordered" evidence="1">
    <location>
        <begin position="258"/>
        <end position="318"/>
    </location>
</feature>
<dbReference type="OrthoDB" id="3222453at2759"/>
<feature type="compositionally biased region" description="Basic and acidic residues" evidence="1">
    <location>
        <begin position="802"/>
        <end position="820"/>
    </location>
</feature>
<feature type="region of interest" description="Disordered" evidence="1">
    <location>
        <begin position="1109"/>
        <end position="1143"/>
    </location>
</feature>
<protein>
    <recommendedName>
        <fullName evidence="4">G domain-containing protein</fullName>
    </recommendedName>
</protein>
<dbReference type="Gene3D" id="3.40.50.300">
    <property type="entry name" value="P-loop containing nucleotide triphosphate hydrolases"/>
    <property type="match status" value="1"/>
</dbReference>
<feature type="non-terminal residue" evidence="2">
    <location>
        <position position="1"/>
    </location>
</feature>
<accession>A0A9W8JMZ0</accession>
<feature type="compositionally biased region" description="Basic and acidic residues" evidence="1">
    <location>
        <begin position="830"/>
        <end position="839"/>
    </location>
</feature>
<evidence type="ECO:0008006" key="4">
    <source>
        <dbReference type="Google" id="ProtNLM"/>
    </source>
</evidence>
<feature type="region of interest" description="Disordered" evidence="1">
    <location>
        <begin position="1042"/>
        <end position="1071"/>
    </location>
</feature>
<feature type="compositionally biased region" description="Basic and acidic residues" evidence="1">
    <location>
        <begin position="1045"/>
        <end position="1060"/>
    </location>
</feature>
<dbReference type="InterPro" id="IPR027417">
    <property type="entry name" value="P-loop_NTPase"/>
</dbReference>
<dbReference type="EMBL" id="JANBPK010000006">
    <property type="protein sequence ID" value="KAJ2937009.1"/>
    <property type="molecule type" value="Genomic_DNA"/>
</dbReference>
<gene>
    <name evidence="2" type="ORF">H1R20_g115</name>
</gene>
<feature type="compositionally biased region" description="Low complexity" evidence="1">
    <location>
        <begin position="258"/>
        <end position="268"/>
    </location>
</feature>
<proteinExistence type="predicted"/>
<feature type="compositionally biased region" description="Low complexity" evidence="1">
    <location>
        <begin position="302"/>
        <end position="317"/>
    </location>
</feature>
<organism evidence="2 3">
    <name type="scientific">Candolleomyces eurysporus</name>
    <dbReference type="NCBI Taxonomy" id="2828524"/>
    <lineage>
        <taxon>Eukaryota</taxon>
        <taxon>Fungi</taxon>
        <taxon>Dikarya</taxon>
        <taxon>Basidiomycota</taxon>
        <taxon>Agaricomycotina</taxon>
        <taxon>Agaricomycetes</taxon>
        <taxon>Agaricomycetidae</taxon>
        <taxon>Agaricales</taxon>
        <taxon>Agaricineae</taxon>
        <taxon>Psathyrellaceae</taxon>
        <taxon>Candolleomyces</taxon>
    </lineage>
</organism>
<evidence type="ECO:0000313" key="2">
    <source>
        <dbReference type="EMBL" id="KAJ2937009.1"/>
    </source>
</evidence>
<name>A0A9W8JMZ0_9AGAR</name>
<feature type="compositionally biased region" description="Basic and acidic residues" evidence="1">
    <location>
        <begin position="752"/>
        <end position="767"/>
    </location>
</feature>
<sequence>MTATKAEVYIRSMLSSGKGLALWQPRPCQPRGGERGVVPGDVGSVSAERGFKKIFNLWENEADIRASNVFGGSYCPPRMEVVTREELLAGDTIVDGTTSATRYAADGGLISSEFEMLEPQGAVLALTSSADLEELESHVELRDFIVDHAVHLYQYANGIRKLDEEESLYIITGCIKSDSWAIAAYNDPADPPNNVLRLVRTGSLSSNPVYRWTDRGTAEARYGPGPTRNSGAQLKNQCLFLQGFKIAFSAAFRSRTRGTSLSSSSSGSADPNPGEDPSSGPTEQGGNNREADRSNRPRENRGNGFSSNGSSGDLSGGAAEKLSVEDFPMYDMVGDLHPCDRINREMLDQTTAEIALSHDDDWRFALANASPRDVASFDILETHTLSTRNGVAFLMRKQPNCDSRPVATDSIALVTPDTSDAGERRGEESQSETLTGPRDPTQLLQVLTNSSGETSNRPQGPSSSSSAKIEDIAHDFETFLTLTFNQAKTYFLTFNQTKTYFLTFNRAEEAGRVSPACATLELFWLTFSQGYRRNRGREIFGTDSLSFSTISSPDKGVFQFINAFFGKEVAQVSSETTVKEFECKRRDGLVVSLVDTPGFNSYDKDSQGVKTDVQILQMMSSFLDAQQNEAKIFSGTVFLHSINSGPLPQTSKKFMRTFKRCCGNDQLKNVVVATTRWDESCYDGEALQVAEESEQSLVESLGLLKDLSDAGVRFLRTGHFDDNVPQPSGDLYQSPLTIVEQLLGLEPEGMDNQEHAGEEKAIQEHDPGPSFVGVGAQGWAKEEKPTQNFCDTGPVDPPNEPETLKQDLGGRIEHSRRTPEDSQSPTNNTKSERMETNEDLEQRFDRWRERLLSESCAQWNAWEDRQKSLIADQLVLFGAKQDLGLKNSYSEMKQAIEICQKERHELRTLREHEHKLKNDLNDARLKALDLQTDKVALLEELNKVKSALAEQTTQFEIIKMENGSIYTSGLRSQLEELKNYRDLVNTSRLETELELERTREAFKGAREELETQALELARLREQVQAKTSESEVHTQRIASLETELEEGKKRSEELAEESTRRRNQAQARMIESERRIQQIPSLEAELAEEKKKSEELVQESTLLRDQLQAKTTESELHTQRITSLETELAGEKRNSEEQAQESARLRKRVQAKGIESEQYRQRVASLEKDTGEWKKRAQESTRLRKQLQDKTANGEFSMDRIASLQLELEEWKKTSEEQTGESTRLMREVSNKTAEGELHAKRITSLETELEAWKQRSGDQALESEICIKEMSNI</sequence>
<reference evidence="2" key="1">
    <citation type="submission" date="2022-06" db="EMBL/GenBank/DDBJ databases">
        <title>Genome Sequence of Candolleomyces eurysporus.</title>
        <authorList>
            <person name="Buettner E."/>
        </authorList>
    </citation>
    <scope>NUCLEOTIDE SEQUENCE</scope>
    <source>
        <strain evidence="2">VTCC 930004</strain>
    </source>
</reference>
<evidence type="ECO:0000256" key="1">
    <source>
        <dbReference type="SAM" id="MobiDB-lite"/>
    </source>
</evidence>
<keyword evidence="3" id="KW-1185">Reference proteome</keyword>
<feature type="region of interest" description="Disordered" evidence="1">
    <location>
        <begin position="750"/>
        <end position="839"/>
    </location>
</feature>
<evidence type="ECO:0000313" key="3">
    <source>
        <dbReference type="Proteomes" id="UP001140091"/>
    </source>
</evidence>